<dbReference type="GO" id="GO:0005886">
    <property type="term" value="C:plasma membrane"/>
    <property type="evidence" value="ECO:0007669"/>
    <property type="project" value="UniProtKB-SubCell"/>
</dbReference>
<comment type="similarity">
    <text evidence="2 7">Belongs to the NKAIN family.</text>
</comment>
<accession>A0A914CBF7</accession>
<evidence type="ECO:0000256" key="2">
    <source>
        <dbReference type="ARBA" id="ARBA00006364"/>
    </source>
</evidence>
<evidence type="ECO:0000256" key="1">
    <source>
        <dbReference type="ARBA" id="ARBA00004651"/>
    </source>
</evidence>
<protein>
    <recommendedName>
        <fullName evidence="7">Sodium/potassium-transporting ATPase subunit beta-1-interacting protein</fullName>
        <shortName evidence="7">Na(+)/K(+)-transporting ATPase subunit beta-1-interacting protein</shortName>
    </recommendedName>
</protein>
<feature type="transmembrane region" description="Helical" evidence="7">
    <location>
        <begin position="61"/>
        <end position="83"/>
    </location>
</feature>
<dbReference type="Pfam" id="PF05640">
    <property type="entry name" value="NKAIN"/>
    <property type="match status" value="1"/>
</dbReference>
<name>A0A914CBF7_9BILA</name>
<keyword evidence="4 7" id="KW-0812">Transmembrane</keyword>
<feature type="compositionally biased region" description="Low complexity" evidence="8">
    <location>
        <begin position="312"/>
        <end position="322"/>
    </location>
</feature>
<feature type="compositionally biased region" description="Polar residues" evidence="8">
    <location>
        <begin position="594"/>
        <end position="606"/>
    </location>
</feature>
<keyword evidence="6 7" id="KW-0472">Membrane</keyword>
<dbReference type="PANTHER" id="PTHR13084:SF6">
    <property type="entry name" value="SODIUM_POTASSIUM-TRANSPORTING ATPASE SUBUNIT BETA-1-INTERACTING PROTEIN"/>
    <property type="match status" value="1"/>
</dbReference>
<evidence type="ECO:0000256" key="7">
    <source>
        <dbReference type="RuleBase" id="RU368041"/>
    </source>
</evidence>
<evidence type="ECO:0000313" key="10">
    <source>
        <dbReference type="WBParaSite" id="ACRNAN_Path_791.g2993.t2"/>
    </source>
</evidence>
<feature type="compositionally biased region" description="Polar residues" evidence="8">
    <location>
        <begin position="473"/>
        <end position="490"/>
    </location>
</feature>
<feature type="compositionally biased region" description="Basic and acidic residues" evidence="8">
    <location>
        <begin position="379"/>
        <end position="391"/>
    </location>
</feature>
<keyword evidence="3 7" id="KW-1003">Cell membrane</keyword>
<organism evidence="9 10">
    <name type="scientific">Acrobeloides nanus</name>
    <dbReference type="NCBI Taxonomy" id="290746"/>
    <lineage>
        <taxon>Eukaryota</taxon>
        <taxon>Metazoa</taxon>
        <taxon>Ecdysozoa</taxon>
        <taxon>Nematoda</taxon>
        <taxon>Chromadorea</taxon>
        <taxon>Rhabditida</taxon>
        <taxon>Tylenchina</taxon>
        <taxon>Cephalobomorpha</taxon>
        <taxon>Cephaloboidea</taxon>
        <taxon>Cephalobidae</taxon>
        <taxon>Acrobeloides</taxon>
    </lineage>
</organism>
<keyword evidence="5 7" id="KW-1133">Transmembrane helix</keyword>
<evidence type="ECO:0000256" key="8">
    <source>
        <dbReference type="SAM" id="MobiDB-lite"/>
    </source>
</evidence>
<feature type="region of interest" description="Disordered" evidence="8">
    <location>
        <begin position="586"/>
        <end position="606"/>
    </location>
</feature>
<evidence type="ECO:0000256" key="6">
    <source>
        <dbReference type="ARBA" id="ARBA00023136"/>
    </source>
</evidence>
<keyword evidence="9" id="KW-1185">Reference proteome</keyword>
<comment type="subcellular location">
    <subcellularLocation>
        <location evidence="1 7">Cell membrane</location>
        <topology evidence="1 7">Multi-pass membrane protein</topology>
    </subcellularLocation>
</comment>
<dbReference type="AlphaFoldDB" id="A0A914CBF7"/>
<dbReference type="Proteomes" id="UP000887540">
    <property type="component" value="Unplaced"/>
</dbReference>
<evidence type="ECO:0000313" key="9">
    <source>
        <dbReference type="Proteomes" id="UP000887540"/>
    </source>
</evidence>
<evidence type="ECO:0000256" key="3">
    <source>
        <dbReference type="ARBA" id="ARBA00022475"/>
    </source>
</evidence>
<evidence type="ECO:0000256" key="4">
    <source>
        <dbReference type="ARBA" id="ARBA00022692"/>
    </source>
</evidence>
<feature type="compositionally biased region" description="Polar residues" evidence="8">
    <location>
        <begin position="392"/>
        <end position="402"/>
    </location>
</feature>
<feature type="transmembrane region" description="Helical" evidence="7">
    <location>
        <begin position="34"/>
        <end position="54"/>
    </location>
</feature>
<feature type="region of interest" description="Disordered" evidence="8">
    <location>
        <begin position="379"/>
        <end position="402"/>
    </location>
</feature>
<dbReference type="GO" id="GO:0002028">
    <property type="term" value="P:regulation of sodium ion transport"/>
    <property type="evidence" value="ECO:0007669"/>
    <property type="project" value="UniProtKB-UniRule"/>
</dbReference>
<dbReference type="WBParaSite" id="ACRNAN_Path_791.g2993.t2">
    <property type="protein sequence ID" value="ACRNAN_Path_791.g2993.t2"/>
    <property type="gene ID" value="ACRNAN_Path_791.g2993"/>
</dbReference>
<feature type="transmembrane region" description="Helical" evidence="7">
    <location>
        <begin position="141"/>
        <end position="161"/>
    </location>
</feature>
<dbReference type="InterPro" id="IPR008516">
    <property type="entry name" value="Na/K-Atpase_Interacting"/>
</dbReference>
<dbReference type="PANTHER" id="PTHR13084">
    <property type="entry name" value="T-CELL LYMPHOMA BREAKPOINT-ASSOCIATED TARGET 1-RELATED"/>
    <property type="match status" value="1"/>
</dbReference>
<proteinExistence type="inferred from homology"/>
<feature type="region of interest" description="Disordered" evidence="8">
    <location>
        <begin position="291"/>
        <end position="345"/>
    </location>
</feature>
<evidence type="ECO:0000256" key="5">
    <source>
        <dbReference type="ARBA" id="ARBA00022989"/>
    </source>
</evidence>
<feature type="region of interest" description="Disordered" evidence="8">
    <location>
        <begin position="221"/>
        <end position="266"/>
    </location>
</feature>
<sequence length="606" mass="67122">MCESRPSGCLICLLVFWLLITILREAFDLIGKLWIPVIYNLLQILSCISGLFAVCQYRLSLLIALSISCSISLMYNVLIILWYNGIFGDSTRPLLSLGLPFSYSFFLRYTPFCQSYFNLTTSQWVQRPCVLPYYNAESLQALIHAIIAVLTMILSLVLACSRRHSGSSERRTKTVSIDFSGTGGSGSACLMGNTGGIKLPSRQAPSKIAESISSGYLNSSYESPEIDSYPTSKPEIHSNPARNYERYSGRNIRSKRLPKTPSSSAMYMENVSPETNEDNYNEEHARASIYEERKESKVYGNSENKSASQLRTDSIADSSASSEETKDTHDGIPSYTKVKQRSGSARSFNAPAYESFQQHHRRKPSTECLTATATNGSDFVKKDLNRDEQRRGSSNNLSSLVSFDPKSSTLIRVKEHLDEVEDAPRKDPFQQQNVYREVYMCPKRSNSQDSVPSIDAPVLSQDLRINPDMDSGHPSSSANSGASPDWSQVGISHPRAPPTTTIPSRPLGYDPALCDIQPPRPLHRVVPPPSTSVTAFPVEHQRRSLNATYLSTAIPLISSAPSTSNRPTHIGKPEVGQRLMAYSAVPEERERTKSSVFPSTNNGLLV</sequence>
<reference evidence="10" key="1">
    <citation type="submission" date="2022-11" db="UniProtKB">
        <authorList>
            <consortium name="WormBaseParasite"/>
        </authorList>
    </citation>
    <scope>IDENTIFICATION</scope>
</reference>
<feature type="compositionally biased region" description="Polar residues" evidence="8">
    <location>
        <begin position="299"/>
        <end position="311"/>
    </location>
</feature>
<feature type="region of interest" description="Disordered" evidence="8">
    <location>
        <begin position="464"/>
        <end position="506"/>
    </location>
</feature>